<evidence type="ECO:0000313" key="1">
    <source>
        <dbReference type="EMBL" id="MBB5916833.1"/>
    </source>
</evidence>
<organism evidence="1 2">
    <name type="scientific">Nocardia transvalensis</name>
    <dbReference type="NCBI Taxonomy" id="37333"/>
    <lineage>
        <taxon>Bacteria</taxon>
        <taxon>Bacillati</taxon>
        <taxon>Actinomycetota</taxon>
        <taxon>Actinomycetes</taxon>
        <taxon>Mycobacteriales</taxon>
        <taxon>Nocardiaceae</taxon>
        <taxon>Nocardia</taxon>
    </lineage>
</organism>
<dbReference type="EMBL" id="JACHIT010000002">
    <property type="protein sequence ID" value="MBB5916833.1"/>
    <property type="molecule type" value="Genomic_DNA"/>
</dbReference>
<protein>
    <recommendedName>
        <fullName evidence="3">S-adenosyl methyltransferase</fullName>
    </recommendedName>
</protein>
<name>A0A7W9UKR5_9NOCA</name>
<dbReference type="CDD" id="cd02440">
    <property type="entry name" value="AdoMet_MTases"/>
    <property type="match status" value="1"/>
</dbReference>
<gene>
    <name evidence="1" type="ORF">BJY24_005745</name>
</gene>
<dbReference type="AlphaFoldDB" id="A0A7W9UKR5"/>
<evidence type="ECO:0000313" key="2">
    <source>
        <dbReference type="Proteomes" id="UP000540412"/>
    </source>
</evidence>
<dbReference type="Proteomes" id="UP000540412">
    <property type="component" value="Unassembled WGS sequence"/>
</dbReference>
<proteinExistence type="predicted"/>
<evidence type="ECO:0008006" key="3">
    <source>
        <dbReference type="Google" id="ProtNLM"/>
    </source>
</evidence>
<reference evidence="1 2" key="1">
    <citation type="submission" date="2020-08" db="EMBL/GenBank/DDBJ databases">
        <title>Sequencing the genomes of 1000 actinobacteria strains.</title>
        <authorList>
            <person name="Klenk H.-P."/>
        </authorList>
    </citation>
    <scope>NUCLEOTIDE SEQUENCE [LARGE SCALE GENOMIC DNA]</scope>
    <source>
        <strain evidence="1 2">DSM 43582</strain>
    </source>
</reference>
<dbReference type="RefSeq" id="WP_246829639.1">
    <property type="nucleotide sequence ID" value="NZ_JACHIT010000002.1"/>
</dbReference>
<dbReference type="Gene3D" id="3.40.50.150">
    <property type="entry name" value="Vaccinia Virus protein VP39"/>
    <property type="match status" value="1"/>
</dbReference>
<accession>A0A7W9UKR5</accession>
<keyword evidence="2" id="KW-1185">Reference proteome</keyword>
<dbReference type="PIRSF" id="PIRSF017393">
    <property type="entry name" value="MTase_SAV2177"/>
    <property type="match status" value="1"/>
</dbReference>
<dbReference type="InterPro" id="IPR006764">
    <property type="entry name" value="SAM_dep_MeTrfase_SAV2177_type"/>
</dbReference>
<sequence length="281" mass="29857">MTAAIRIDPARSAPDGVDPGRPAAARIRDYLLGGKDNYEVDRVAADRLLEVAPEGRTLAGFVRKFCTGAAVFAAEAGVRQFVDIGAGIPTSPAVHEAVGTIDTAATVTYVDYDPVVIAHSHAMVGDATGVSVLEADLRDPDSLLDRLYTQAGVDFRAPVCILLIGVLDHITDDEQPATIIARLREAMAPGSYLALTQAAIESADEVIERVAGTTCGSLAETTFRSTTEVHSWLHGFEILDPGVARIQDWLGDDLPATRLVHLGAIAHRPALHGGRPVGRRR</sequence>
<dbReference type="InterPro" id="IPR029063">
    <property type="entry name" value="SAM-dependent_MTases_sf"/>
</dbReference>
<dbReference type="Pfam" id="PF04672">
    <property type="entry name" value="Methyltransf_19"/>
    <property type="match status" value="1"/>
</dbReference>
<comment type="caution">
    <text evidence="1">The sequence shown here is derived from an EMBL/GenBank/DDBJ whole genome shotgun (WGS) entry which is preliminary data.</text>
</comment>
<dbReference type="SUPFAM" id="SSF53335">
    <property type="entry name" value="S-adenosyl-L-methionine-dependent methyltransferases"/>
    <property type="match status" value="1"/>
</dbReference>